<accession>A0ABQ9GQA6</accession>
<evidence type="ECO:0000313" key="3">
    <source>
        <dbReference type="EMBL" id="KAJ8874192.1"/>
    </source>
</evidence>
<protein>
    <recommendedName>
        <fullName evidence="2">DUF7869 domain-containing protein</fullName>
    </recommendedName>
</protein>
<organism evidence="3 4">
    <name type="scientific">Dryococelus australis</name>
    <dbReference type="NCBI Taxonomy" id="614101"/>
    <lineage>
        <taxon>Eukaryota</taxon>
        <taxon>Metazoa</taxon>
        <taxon>Ecdysozoa</taxon>
        <taxon>Arthropoda</taxon>
        <taxon>Hexapoda</taxon>
        <taxon>Insecta</taxon>
        <taxon>Pterygota</taxon>
        <taxon>Neoptera</taxon>
        <taxon>Polyneoptera</taxon>
        <taxon>Phasmatodea</taxon>
        <taxon>Verophasmatodea</taxon>
        <taxon>Anareolatae</taxon>
        <taxon>Phasmatidae</taxon>
        <taxon>Eurycanthinae</taxon>
        <taxon>Dryococelus</taxon>
    </lineage>
</organism>
<evidence type="ECO:0000256" key="1">
    <source>
        <dbReference type="SAM" id="MobiDB-lite"/>
    </source>
</evidence>
<evidence type="ECO:0000313" key="4">
    <source>
        <dbReference type="Proteomes" id="UP001159363"/>
    </source>
</evidence>
<evidence type="ECO:0000259" key="2">
    <source>
        <dbReference type="Pfam" id="PF25273"/>
    </source>
</evidence>
<feature type="compositionally biased region" description="Basic residues" evidence="1">
    <location>
        <begin position="432"/>
        <end position="442"/>
    </location>
</feature>
<sequence length="442" mass="49129">MKHKMKADDTEEESLRLEHQKNETCMFLDYIKNLREDKIIDLVSTSDECLGQNKNRTIMQFLYYLVHVLKLYCKTSYTFLFGGHTYMPNDRDFSLISQREITTISAVTTEGGTRGTSSKSRANTYPNPCTTYIVLCREPLAPYLEIPMLYHHNLGIKPATAKTSPNQWTTRKALPIESSTKTPFLEKQEMVAATAETVDLRMMTIISVLAISQLFKALKYGSRHSISSLTYSDHNKLRDITLQTLNAMRSFLSAVKPHRRRPSGDASYTCDLSGELSLLRNNAGDRTNVPHVSGVEWRSKRVEKGREGRSTNPHSWTGGWLNCGRGVEREAPAAPLRNASILSSTRRRVVCRSGGGGSVGNKLWASVLRGGIKGGIAAAASAAAGYLCWGEREGIVKNVKPRHSSPAPGKPPLDRAEAISSSNIPPFPRGNTAKRRWGRDWG</sequence>
<comment type="caution">
    <text evidence="3">The sequence shown here is derived from an EMBL/GenBank/DDBJ whole genome shotgun (WGS) entry which is preliminary data.</text>
</comment>
<gene>
    <name evidence="3" type="ORF">PR048_025034</name>
</gene>
<dbReference type="Pfam" id="PF25273">
    <property type="entry name" value="DUF7869"/>
    <property type="match status" value="1"/>
</dbReference>
<name>A0ABQ9GQA6_9NEOP</name>
<feature type="region of interest" description="Disordered" evidence="1">
    <location>
        <begin position="399"/>
        <end position="442"/>
    </location>
</feature>
<keyword evidence="4" id="KW-1185">Reference proteome</keyword>
<feature type="domain" description="DUF7869" evidence="2">
    <location>
        <begin position="46"/>
        <end position="106"/>
    </location>
</feature>
<dbReference type="InterPro" id="IPR057191">
    <property type="entry name" value="DUF7869"/>
</dbReference>
<proteinExistence type="predicted"/>
<dbReference type="Proteomes" id="UP001159363">
    <property type="component" value="Chromosome 9"/>
</dbReference>
<reference evidence="3 4" key="1">
    <citation type="submission" date="2023-02" db="EMBL/GenBank/DDBJ databases">
        <title>LHISI_Scaffold_Assembly.</title>
        <authorList>
            <person name="Stuart O.P."/>
            <person name="Cleave R."/>
            <person name="Magrath M.J.L."/>
            <person name="Mikheyev A.S."/>
        </authorList>
    </citation>
    <scope>NUCLEOTIDE SEQUENCE [LARGE SCALE GENOMIC DNA]</scope>
    <source>
        <strain evidence="3">Daus_M_001</strain>
        <tissue evidence="3">Leg muscle</tissue>
    </source>
</reference>
<dbReference type="EMBL" id="JARBHB010000010">
    <property type="protein sequence ID" value="KAJ8874192.1"/>
    <property type="molecule type" value="Genomic_DNA"/>
</dbReference>